<proteinExistence type="predicted"/>
<organism evidence="1 2">
    <name type="scientific">Dentiscutata heterogama</name>
    <dbReference type="NCBI Taxonomy" id="1316150"/>
    <lineage>
        <taxon>Eukaryota</taxon>
        <taxon>Fungi</taxon>
        <taxon>Fungi incertae sedis</taxon>
        <taxon>Mucoromycota</taxon>
        <taxon>Glomeromycotina</taxon>
        <taxon>Glomeromycetes</taxon>
        <taxon>Diversisporales</taxon>
        <taxon>Gigasporaceae</taxon>
        <taxon>Dentiscutata</taxon>
    </lineage>
</organism>
<gene>
    <name evidence="1" type="ORF">DHETER_LOCUS15434</name>
</gene>
<name>A0ACA9QUI5_9GLOM</name>
<evidence type="ECO:0000313" key="2">
    <source>
        <dbReference type="Proteomes" id="UP000789702"/>
    </source>
</evidence>
<accession>A0ACA9QUI5</accession>
<feature type="non-terminal residue" evidence="1">
    <location>
        <position position="51"/>
    </location>
</feature>
<dbReference type="Proteomes" id="UP000789702">
    <property type="component" value="Unassembled WGS sequence"/>
</dbReference>
<feature type="non-terminal residue" evidence="1">
    <location>
        <position position="1"/>
    </location>
</feature>
<sequence length="51" mass="6086">EIIYDKLLEHLSTLHKKRSEDMGLQLPEISRKYLQGKIQKAVKIYNIFENL</sequence>
<protein>
    <submittedName>
        <fullName evidence="1">13730_t:CDS:1</fullName>
    </submittedName>
</protein>
<keyword evidence="2" id="KW-1185">Reference proteome</keyword>
<reference evidence="1" key="1">
    <citation type="submission" date="2021-06" db="EMBL/GenBank/DDBJ databases">
        <authorList>
            <person name="Kallberg Y."/>
            <person name="Tangrot J."/>
            <person name="Rosling A."/>
        </authorList>
    </citation>
    <scope>NUCLEOTIDE SEQUENCE</scope>
    <source>
        <strain evidence="1">IL203A</strain>
    </source>
</reference>
<comment type="caution">
    <text evidence="1">The sequence shown here is derived from an EMBL/GenBank/DDBJ whole genome shotgun (WGS) entry which is preliminary data.</text>
</comment>
<evidence type="ECO:0000313" key="1">
    <source>
        <dbReference type="EMBL" id="CAG8763825.1"/>
    </source>
</evidence>
<dbReference type="EMBL" id="CAJVPU010052737">
    <property type="protein sequence ID" value="CAG8763825.1"/>
    <property type="molecule type" value="Genomic_DNA"/>
</dbReference>